<sequence>MPKVSISTLRRILKDMGFEFTRRKKNSMLIDRDDIIAWRYRYLRAIRSRRANNRNIVYTDETWINAECTTSKSWVDTTIASASQARKEGLMTGNKMPSGRGGRMIVVHAGNENDFISGAN</sequence>
<comment type="caution">
    <text evidence="1">The sequence shown here is derived from an EMBL/GenBank/DDBJ whole genome shotgun (WGS) entry which is preliminary data.</text>
</comment>
<dbReference type="PANTHER" id="PTHR33939">
    <property type="entry name" value="PROTEIN CBG22215"/>
    <property type="match status" value="1"/>
</dbReference>
<evidence type="ECO:0000313" key="2">
    <source>
        <dbReference type="Proteomes" id="UP001148838"/>
    </source>
</evidence>
<protein>
    <submittedName>
        <fullName evidence="1">Uncharacterized protein</fullName>
    </submittedName>
</protein>
<reference evidence="1 2" key="1">
    <citation type="journal article" date="2022" name="Allergy">
        <title>Genome assembly and annotation of Periplaneta americana reveal a comprehensive cockroach allergen profile.</title>
        <authorList>
            <person name="Wang L."/>
            <person name="Xiong Q."/>
            <person name="Saelim N."/>
            <person name="Wang L."/>
            <person name="Nong W."/>
            <person name="Wan A.T."/>
            <person name="Shi M."/>
            <person name="Liu X."/>
            <person name="Cao Q."/>
            <person name="Hui J.H.L."/>
            <person name="Sookrung N."/>
            <person name="Leung T.F."/>
            <person name="Tungtrongchitr A."/>
            <person name="Tsui S.K.W."/>
        </authorList>
    </citation>
    <scope>NUCLEOTIDE SEQUENCE [LARGE SCALE GENOMIC DNA]</scope>
    <source>
        <strain evidence="1">PWHHKU_190912</strain>
    </source>
</reference>
<dbReference type="PANTHER" id="PTHR33939:SF1">
    <property type="entry name" value="DUF4371 DOMAIN-CONTAINING PROTEIN"/>
    <property type="match status" value="1"/>
</dbReference>
<name>A0ABQ8SPP0_PERAM</name>
<proteinExistence type="predicted"/>
<accession>A0ABQ8SPP0</accession>
<evidence type="ECO:0000313" key="1">
    <source>
        <dbReference type="EMBL" id="KAJ4436153.1"/>
    </source>
</evidence>
<organism evidence="1 2">
    <name type="scientific">Periplaneta americana</name>
    <name type="common">American cockroach</name>
    <name type="synonym">Blatta americana</name>
    <dbReference type="NCBI Taxonomy" id="6978"/>
    <lineage>
        <taxon>Eukaryota</taxon>
        <taxon>Metazoa</taxon>
        <taxon>Ecdysozoa</taxon>
        <taxon>Arthropoda</taxon>
        <taxon>Hexapoda</taxon>
        <taxon>Insecta</taxon>
        <taxon>Pterygota</taxon>
        <taxon>Neoptera</taxon>
        <taxon>Polyneoptera</taxon>
        <taxon>Dictyoptera</taxon>
        <taxon>Blattodea</taxon>
        <taxon>Blattoidea</taxon>
        <taxon>Blattidae</taxon>
        <taxon>Blattinae</taxon>
        <taxon>Periplaneta</taxon>
    </lineage>
</organism>
<gene>
    <name evidence="1" type="ORF">ANN_18783</name>
</gene>
<keyword evidence="2" id="KW-1185">Reference proteome</keyword>
<dbReference type="EMBL" id="JAJSOF020000023">
    <property type="protein sequence ID" value="KAJ4436153.1"/>
    <property type="molecule type" value="Genomic_DNA"/>
</dbReference>
<dbReference type="Proteomes" id="UP001148838">
    <property type="component" value="Unassembled WGS sequence"/>
</dbReference>